<gene>
    <name evidence="2" type="ORF">QQF64_014487</name>
</gene>
<dbReference type="EMBL" id="JAYMGO010000002">
    <property type="protein sequence ID" value="KAL1279887.1"/>
    <property type="molecule type" value="Genomic_DNA"/>
</dbReference>
<feature type="compositionally biased region" description="Polar residues" evidence="1">
    <location>
        <begin position="61"/>
        <end position="70"/>
    </location>
</feature>
<proteinExistence type="predicted"/>
<dbReference type="Proteomes" id="UP001558613">
    <property type="component" value="Unassembled WGS sequence"/>
</dbReference>
<evidence type="ECO:0000313" key="2">
    <source>
        <dbReference type="EMBL" id="KAL1279887.1"/>
    </source>
</evidence>
<evidence type="ECO:0000256" key="1">
    <source>
        <dbReference type="SAM" id="MobiDB-lite"/>
    </source>
</evidence>
<accession>A0ABR3NS80</accession>
<reference evidence="2 3" key="1">
    <citation type="submission" date="2023-09" db="EMBL/GenBank/DDBJ databases">
        <authorList>
            <person name="Wang M."/>
        </authorList>
    </citation>
    <scope>NUCLEOTIDE SEQUENCE [LARGE SCALE GENOMIC DNA]</scope>
    <source>
        <strain evidence="2">GT-2023</strain>
        <tissue evidence="2">Liver</tissue>
    </source>
</reference>
<name>A0ABR3NS80_9TELE</name>
<feature type="compositionally biased region" description="Basic and acidic residues" evidence="1">
    <location>
        <begin position="75"/>
        <end position="91"/>
    </location>
</feature>
<organism evidence="2 3">
    <name type="scientific">Cirrhinus molitorella</name>
    <name type="common">mud carp</name>
    <dbReference type="NCBI Taxonomy" id="172907"/>
    <lineage>
        <taxon>Eukaryota</taxon>
        <taxon>Metazoa</taxon>
        <taxon>Chordata</taxon>
        <taxon>Craniata</taxon>
        <taxon>Vertebrata</taxon>
        <taxon>Euteleostomi</taxon>
        <taxon>Actinopterygii</taxon>
        <taxon>Neopterygii</taxon>
        <taxon>Teleostei</taxon>
        <taxon>Ostariophysi</taxon>
        <taxon>Cypriniformes</taxon>
        <taxon>Cyprinidae</taxon>
        <taxon>Labeoninae</taxon>
        <taxon>Labeonini</taxon>
        <taxon>Cirrhinus</taxon>
    </lineage>
</organism>
<keyword evidence="3" id="KW-1185">Reference proteome</keyword>
<comment type="caution">
    <text evidence="2">The sequence shown here is derived from an EMBL/GenBank/DDBJ whole genome shotgun (WGS) entry which is preliminary data.</text>
</comment>
<sequence length="134" mass="15324">MWQHLASHACLRDGNIRKFTSQCCCQSRRSALEQQMVLQIQKQIHLNPSNRGCQPFERRTSPSPQCSSITPGAMTERRTEGGHSPHRYSPADKCQRLSLEDRAFRALNLPQRKEEETICCPYLGLLRVSSQVKV</sequence>
<evidence type="ECO:0000313" key="3">
    <source>
        <dbReference type="Proteomes" id="UP001558613"/>
    </source>
</evidence>
<protein>
    <submittedName>
        <fullName evidence="2">Uncharacterized protein</fullName>
    </submittedName>
</protein>
<feature type="region of interest" description="Disordered" evidence="1">
    <location>
        <begin position="49"/>
        <end position="91"/>
    </location>
</feature>